<sequence length="502" mass="56231">MLMVEPAVAAVRFSASNFNSTHPRFSHSASFSIPRNKFRRLTTEHGGGRIRTGKGKCGIKASTKDQSSAGTGPVKQNAKPSRYHPFEDISDSETGENEEAQLTPAETSKTIIEVNSKATLMFSGVVNNEVHENIFWPDLPYITDELGNIYFQVKNDEDILQTLTAEENVVQVIIGLDTAEMLSELESFGQSEVDYGIDEFDDEDSDIDDEDDLDEDDDDDGDEDESDYDKDWVAILDDEDQDGDSDGSLGDWAKLETMRSSHPMYFAKKIAEVVTDDPIDFMDQPPAGLAIQGVLRPSFLEEHTTIQKQISEHRLSDADLNQMEKDEDHKEKGGIHINGHKHESGSSQDSPSWAELEKDENLGNGTSFYKLEMIKIQLISSNGNQIFVELDDFRRARPDAIAHSTAKIISRLKAAGEKTTQALRSLCWRCKGIQVEEVSLIGVDSLGFDLRVCSGTQVQTLRFSFRKRASSEYSAERQLNDLLFPRIHHKSRQKKESHQAES</sequence>
<proteinExistence type="predicted"/>
<feature type="region of interest" description="Disordered" evidence="1">
    <location>
        <begin position="199"/>
        <end position="231"/>
    </location>
</feature>
<feature type="region of interest" description="Disordered" evidence="1">
    <location>
        <begin position="45"/>
        <end position="106"/>
    </location>
</feature>
<dbReference type="GeneID" id="107817994"/>
<dbReference type="Proteomes" id="UP000790787">
    <property type="component" value="Chromosome 6"/>
</dbReference>
<dbReference type="InterPro" id="IPR037119">
    <property type="entry name" value="Haem_oxidase_HugZ-like_sf"/>
</dbReference>
<dbReference type="STRING" id="4097.A0A1S4CEJ0"/>
<keyword evidence="2" id="KW-1185">Reference proteome</keyword>
<feature type="compositionally biased region" description="Basic and acidic residues" evidence="1">
    <location>
        <begin position="324"/>
        <end position="344"/>
    </location>
</feature>
<dbReference type="RefSeq" id="XP_016499379.1">
    <property type="nucleotide sequence ID" value="XM_016643893.1"/>
</dbReference>
<evidence type="ECO:0000256" key="1">
    <source>
        <dbReference type="SAM" id="MobiDB-lite"/>
    </source>
</evidence>
<reference evidence="2" key="1">
    <citation type="journal article" date="2014" name="Nat. Commun.">
        <title>The tobacco genome sequence and its comparison with those of tomato and potato.</title>
        <authorList>
            <person name="Sierro N."/>
            <person name="Battey J.N."/>
            <person name="Ouadi S."/>
            <person name="Bakaher N."/>
            <person name="Bovet L."/>
            <person name="Willig A."/>
            <person name="Goepfert S."/>
            <person name="Peitsch M.C."/>
            <person name="Ivanov N.V."/>
        </authorList>
    </citation>
    <scope>NUCLEOTIDE SEQUENCE [LARGE SCALE GENOMIC DNA]</scope>
</reference>
<name>A0A1S4CEJ0_TOBAC</name>
<evidence type="ECO:0000313" key="3">
    <source>
        <dbReference type="RefSeq" id="XP_016499379.1"/>
    </source>
</evidence>
<feature type="region of interest" description="Disordered" evidence="1">
    <location>
        <begin position="324"/>
        <end position="356"/>
    </location>
</feature>
<dbReference type="PaxDb" id="4097-A0A1S4CEJ0"/>
<feature type="compositionally biased region" description="Acidic residues" evidence="1">
    <location>
        <begin position="199"/>
        <end position="228"/>
    </location>
</feature>
<dbReference type="OMA" id="ISWNKFQ"/>
<dbReference type="RefSeq" id="XP_016499379.1">
    <property type="nucleotide sequence ID" value="XM_016643893.2"/>
</dbReference>
<gene>
    <name evidence="3" type="primary">LOC107817994</name>
</gene>
<dbReference type="SUPFAM" id="SSF50475">
    <property type="entry name" value="FMN-binding split barrel"/>
    <property type="match status" value="1"/>
</dbReference>
<dbReference type="PANTHER" id="PTHR13343:SF28">
    <property type="entry name" value="PENTATRICOPEPTIDE REPEAT (PPR) SUPERFAMILY PROTEIN"/>
    <property type="match status" value="1"/>
</dbReference>
<dbReference type="KEGG" id="nta:107817994"/>
<dbReference type="AlphaFoldDB" id="A0A1S4CEJ0"/>
<dbReference type="OrthoDB" id="1070053at2759"/>
<feature type="compositionally biased region" description="Acidic residues" evidence="1">
    <location>
        <begin position="88"/>
        <end position="99"/>
    </location>
</feature>
<organism evidence="2 3">
    <name type="scientific">Nicotiana tabacum</name>
    <name type="common">Common tobacco</name>
    <dbReference type="NCBI Taxonomy" id="4097"/>
    <lineage>
        <taxon>Eukaryota</taxon>
        <taxon>Viridiplantae</taxon>
        <taxon>Streptophyta</taxon>
        <taxon>Embryophyta</taxon>
        <taxon>Tracheophyta</taxon>
        <taxon>Spermatophyta</taxon>
        <taxon>Magnoliopsida</taxon>
        <taxon>eudicotyledons</taxon>
        <taxon>Gunneridae</taxon>
        <taxon>Pentapetalae</taxon>
        <taxon>asterids</taxon>
        <taxon>lamiids</taxon>
        <taxon>Solanales</taxon>
        <taxon>Solanaceae</taxon>
        <taxon>Nicotianoideae</taxon>
        <taxon>Nicotianeae</taxon>
        <taxon>Nicotiana</taxon>
    </lineage>
</organism>
<evidence type="ECO:0000313" key="2">
    <source>
        <dbReference type="Proteomes" id="UP000790787"/>
    </source>
</evidence>
<accession>A0A1S4CEJ0</accession>
<protein>
    <submittedName>
        <fullName evidence="3">Uncharacterized protein At3g49140</fullName>
    </submittedName>
</protein>
<dbReference type="PANTHER" id="PTHR13343">
    <property type="entry name" value="CREG1 PROTEIN"/>
    <property type="match status" value="1"/>
</dbReference>
<reference evidence="3" key="2">
    <citation type="submission" date="2025-08" db="UniProtKB">
        <authorList>
            <consortium name="RefSeq"/>
        </authorList>
    </citation>
    <scope>IDENTIFICATION</scope>
    <source>
        <tissue evidence="3">Leaf</tissue>
    </source>
</reference>
<dbReference type="Gene3D" id="3.20.180.10">
    <property type="entry name" value="PNP-oxidase-like"/>
    <property type="match status" value="1"/>
</dbReference>